<sequence length="332" mass="37056">MDYTVMYSSLCELLMQKMSARKVLRVDHSARFCKKTKVGEDPGQRSSILDVKLLLLVQSEIGQIVGRRLTRSANNEETASGGIYLVSDNANSVRGMVQSVFRGVVQVKQDPVHVMMRIKEKIASTTKKKHVSKELMGAMYTVDRKLCPPQEMEEKFRDVTGAVTARDMSCSEAIWHGCVESNATQIRNGDLFVGTNDYTEAHTTMRIASTSQLEGFHSGLKTRLNRTVAAAVSLRILDIFIVQHNLKIGAKFSRNCSFGDFDFVSLVHTAMLSQGTLHESPHLEFITHVLVDPLPKPWISQWLRVFGSARVAPDNIEADLGGTGRQFVSFYI</sequence>
<comment type="caution">
    <text evidence="1">The sequence shown here is derived from an EMBL/GenBank/DDBJ whole genome shotgun (WGS) entry which is preliminary data.</text>
</comment>
<evidence type="ECO:0000313" key="1">
    <source>
        <dbReference type="EMBL" id="KAF4032069.1"/>
    </source>
</evidence>
<dbReference type="AlphaFoldDB" id="A0A833SU04"/>
<reference evidence="1" key="1">
    <citation type="submission" date="2020-04" db="EMBL/GenBank/DDBJ databases">
        <title>Hybrid Assembly of Korean Phytophthora infestans isolates.</title>
        <authorList>
            <person name="Prokchorchik M."/>
            <person name="Lee Y."/>
            <person name="Seo J."/>
            <person name="Cho J.-H."/>
            <person name="Park Y.-E."/>
            <person name="Jang D.-C."/>
            <person name="Im J.-S."/>
            <person name="Choi J.-G."/>
            <person name="Park H.-J."/>
            <person name="Lee G.-B."/>
            <person name="Lee Y.-G."/>
            <person name="Hong S.-Y."/>
            <person name="Cho K."/>
            <person name="Sohn K.H."/>
        </authorList>
    </citation>
    <scope>NUCLEOTIDE SEQUENCE</scope>
    <source>
        <strain evidence="1">KR_1_A1</strain>
    </source>
</reference>
<evidence type="ECO:0000313" key="2">
    <source>
        <dbReference type="Proteomes" id="UP000602510"/>
    </source>
</evidence>
<dbReference type="Proteomes" id="UP000602510">
    <property type="component" value="Unassembled WGS sequence"/>
</dbReference>
<protein>
    <submittedName>
        <fullName evidence="1">Uncharacterized protein</fullName>
    </submittedName>
</protein>
<gene>
    <name evidence="1" type="ORF">GN244_ATG16117</name>
</gene>
<keyword evidence="2" id="KW-1185">Reference proteome</keyword>
<proteinExistence type="predicted"/>
<dbReference type="EMBL" id="WSZM01000516">
    <property type="protein sequence ID" value="KAF4032069.1"/>
    <property type="molecule type" value="Genomic_DNA"/>
</dbReference>
<organism evidence="1 2">
    <name type="scientific">Phytophthora infestans</name>
    <name type="common">Potato late blight agent</name>
    <name type="synonym">Botrytis infestans</name>
    <dbReference type="NCBI Taxonomy" id="4787"/>
    <lineage>
        <taxon>Eukaryota</taxon>
        <taxon>Sar</taxon>
        <taxon>Stramenopiles</taxon>
        <taxon>Oomycota</taxon>
        <taxon>Peronosporomycetes</taxon>
        <taxon>Peronosporales</taxon>
        <taxon>Peronosporaceae</taxon>
        <taxon>Phytophthora</taxon>
    </lineage>
</organism>
<name>A0A833SU04_PHYIN</name>
<accession>A0A833SU04</accession>